<name>A0ABC9EPV1_9POAL</name>
<proteinExistence type="inferred from homology"/>
<dbReference type="Proteomes" id="UP001497457">
    <property type="component" value="Chromosome 5rd"/>
</dbReference>
<feature type="signal peptide" evidence="5">
    <location>
        <begin position="1"/>
        <end position="22"/>
    </location>
</feature>
<dbReference type="AlphaFoldDB" id="A0ABC9EPV1"/>
<keyword evidence="5" id="KW-0732">Signal</keyword>
<dbReference type="InterPro" id="IPR036514">
    <property type="entry name" value="SGNH_hydro_sf"/>
</dbReference>
<keyword evidence="2" id="KW-0378">Hydrolase</keyword>
<feature type="chain" id="PRO_5044866462" description="GDSL esterase/lipase" evidence="5">
    <location>
        <begin position="23"/>
        <end position="349"/>
    </location>
</feature>
<dbReference type="PANTHER" id="PTHR46020:SF16">
    <property type="entry name" value="GDSL ESTERASE_LIPASE"/>
    <property type="match status" value="1"/>
</dbReference>
<evidence type="ECO:0000256" key="1">
    <source>
        <dbReference type="ARBA" id="ARBA00008668"/>
    </source>
</evidence>
<dbReference type="Pfam" id="PF00657">
    <property type="entry name" value="Lipase_GDSL"/>
    <property type="match status" value="1"/>
</dbReference>
<dbReference type="InterPro" id="IPR001087">
    <property type="entry name" value="GDSL"/>
</dbReference>
<keyword evidence="7" id="KW-1185">Reference proteome</keyword>
<protein>
    <recommendedName>
        <fullName evidence="8">GDSL esterase/lipase</fullName>
    </recommendedName>
</protein>
<evidence type="ECO:0000256" key="2">
    <source>
        <dbReference type="ARBA" id="ARBA00022801"/>
    </source>
</evidence>
<comment type="similarity">
    <text evidence="1">Belongs to the 'GDSL' lipolytic enzyme family.</text>
</comment>
<reference evidence="6 7" key="2">
    <citation type="submission" date="2024-10" db="EMBL/GenBank/DDBJ databases">
        <authorList>
            <person name="Ryan C."/>
        </authorList>
    </citation>
    <scope>NUCLEOTIDE SEQUENCE [LARGE SCALE GENOMIC DNA]</scope>
</reference>
<organism evidence="6 7">
    <name type="scientific">Urochloa decumbens</name>
    <dbReference type="NCBI Taxonomy" id="240449"/>
    <lineage>
        <taxon>Eukaryota</taxon>
        <taxon>Viridiplantae</taxon>
        <taxon>Streptophyta</taxon>
        <taxon>Embryophyta</taxon>
        <taxon>Tracheophyta</taxon>
        <taxon>Spermatophyta</taxon>
        <taxon>Magnoliopsida</taxon>
        <taxon>Liliopsida</taxon>
        <taxon>Poales</taxon>
        <taxon>Poaceae</taxon>
        <taxon>PACMAD clade</taxon>
        <taxon>Panicoideae</taxon>
        <taxon>Panicodae</taxon>
        <taxon>Paniceae</taxon>
        <taxon>Melinidinae</taxon>
        <taxon>Urochloa</taxon>
    </lineage>
</organism>
<evidence type="ECO:0008006" key="8">
    <source>
        <dbReference type="Google" id="ProtNLM"/>
    </source>
</evidence>
<keyword evidence="3" id="KW-0443">Lipid metabolism</keyword>
<reference evidence="7" key="1">
    <citation type="submission" date="2024-06" db="EMBL/GenBank/DDBJ databases">
        <authorList>
            <person name="Ryan C."/>
        </authorList>
    </citation>
    <scope>NUCLEOTIDE SEQUENCE [LARGE SCALE GENOMIC DNA]</scope>
</reference>
<accession>A0ABC9EPV1</accession>
<dbReference type="EMBL" id="OZ075115">
    <property type="protein sequence ID" value="CAL5062077.1"/>
    <property type="molecule type" value="Genomic_DNA"/>
</dbReference>
<dbReference type="GO" id="GO:0016787">
    <property type="term" value="F:hydrolase activity"/>
    <property type="evidence" value="ECO:0007669"/>
    <property type="project" value="UniProtKB-KW"/>
</dbReference>
<sequence>MNLFVAICSVLLLLFNAAHVESRRHSDGDSDRQYKLFVFGDEYADTGNYPLADLTRTTRAWYYPYGSNDHDHGTAASGRFSNGLVLSDFVARILGRDDSPPPESQREQNGVDPSGMNFAVGGAGVIKGTKEAPKLGTQINKFESMVKHGIIDKDLKHSVALIAFSGKRDYAHVKDMTNAEIEATAQDVTDKIADAVEQLMELGVKKLLVSTLPPLGCTPWLSRLDDGYDDSCDSNMIASIHNAYLDEKVFKYDAVFNLDLKATFDHLAVNRDSGSRAKKFEYKLEPCCESFDQSGYCGQRENGKPQYGVCSKPDKHFYWDDINPTNAGWKAVMEELQESIENFLDISSW</sequence>
<evidence type="ECO:0000313" key="6">
    <source>
        <dbReference type="EMBL" id="CAL5062077.1"/>
    </source>
</evidence>
<dbReference type="GO" id="GO:0006629">
    <property type="term" value="P:lipid metabolic process"/>
    <property type="evidence" value="ECO:0007669"/>
    <property type="project" value="UniProtKB-KW"/>
</dbReference>
<dbReference type="Gene3D" id="3.40.50.1110">
    <property type="entry name" value="SGNH hydrolase"/>
    <property type="match status" value="1"/>
</dbReference>
<dbReference type="PANTHER" id="PTHR46020">
    <property type="entry name" value="OSJNBB0059K02.9 PROTEIN"/>
    <property type="match status" value="1"/>
</dbReference>
<feature type="region of interest" description="Disordered" evidence="4">
    <location>
        <begin position="95"/>
        <end position="116"/>
    </location>
</feature>
<evidence type="ECO:0000256" key="3">
    <source>
        <dbReference type="ARBA" id="ARBA00023098"/>
    </source>
</evidence>
<evidence type="ECO:0000313" key="7">
    <source>
        <dbReference type="Proteomes" id="UP001497457"/>
    </source>
</evidence>
<evidence type="ECO:0000256" key="4">
    <source>
        <dbReference type="SAM" id="MobiDB-lite"/>
    </source>
</evidence>
<evidence type="ECO:0000256" key="5">
    <source>
        <dbReference type="SAM" id="SignalP"/>
    </source>
</evidence>
<gene>
    <name evidence="6" type="ORF">URODEC1_LOCUS98092</name>
</gene>